<name>A0A9Q3DF53_9BASI</name>
<evidence type="ECO:0000313" key="3">
    <source>
        <dbReference type="Proteomes" id="UP000765509"/>
    </source>
</evidence>
<feature type="region of interest" description="Disordered" evidence="1">
    <location>
        <begin position="1"/>
        <end position="32"/>
    </location>
</feature>
<proteinExistence type="predicted"/>
<dbReference type="AlphaFoldDB" id="A0A9Q3DF53"/>
<evidence type="ECO:0000313" key="2">
    <source>
        <dbReference type="EMBL" id="MBW0502876.1"/>
    </source>
</evidence>
<gene>
    <name evidence="2" type="ORF">O181_042591</name>
</gene>
<protein>
    <submittedName>
        <fullName evidence="2">Uncharacterized protein</fullName>
    </submittedName>
</protein>
<accession>A0A9Q3DF53</accession>
<comment type="caution">
    <text evidence="2">The sequence shown here is derived from an EMBL/GenBank/DDBJ whole genome shotgun (WGS) entry which is preliminary data.</text>
</comment>
<feature type="compositionally biased region" description="Basic residues" evidence="1">
    <location>
        <begin position="9"/>
        <end position="18"/>
    </location>
</feature>
<sequence>MQGLLLIQSKKKGNRKKSTTFTPGGIPIESTLPTHVRPQESQILPKPVPRATSTPVVKQGSQNLPRRVFVSTQTHPIPLQQQLSREIRPIVKIMSKDYNLGFEGKEVERLIEKVEIIA</sequence>
<keyword evidence="3" id="KW-1185">Reference proteome</keyword>
<reference evidence="2" key="1">
    <citation type="submission" date="2021-03" db="EMBL/GenBank/DDBJ databases">
        <title>Draft genome sequence of rust myrtle Austropuccinia psidii MF-1, a brazilian biotype.</title>
        <authorList>
            <person name="Quecine M.C."/>
            <person name="Pachon D.M.R."/>
            <person name="Bonatelli M.L."/>
            <person name="Correr F.H."/>
            <person name="Franceschini L.M."/>
            <person name="Leite T.F."/>
            <person name="Margarido G.R.A."/>
            <person name="Almeida C.A."/>
            <person name="Ferrarezi J.A."/>
            <person name="Labate C.A."/>
        </authorList>
    </citation>
    <scope>NUCLEOTIDE SEQUENCE</scope>
    <source>
        <strain evidence="2">MF-1</strain>
    </source>
</reference>
<organism evidence="2 3">
    <name type="scientific">Austropuccinia psidii MF-1</name>
    <dbReference type="NCBI Taxonomy" id="1389203"/>
    <lineage>
        <taxon>Eukaryota</taxon>
        <taxon>Fungi</taxon>
        <taxon>Dikarya</taxon>
        <taxon>Basidiomycota</taxon>
        <taxon>Pucciniomycotina</taxon>
        <taxon>Pucciniomycetes</taxon>
        <taxon>Pucciniales</taxon>
        <taxon>Sphaerophragmiaceae</taxon>
        <taxon>Austropuccinia</taxon>
    </lineage>
</organism>
<dbReference type="EMBL" id="AVOT02017054">
    <property type="protein sequence ID" value="MBW0502876.1"/>
    <property type="molecule type" value="Genomic_DNA"/>
</dbReference>
<dbReference type="Proteomes" id="UP000765509">
    <property type="component" value="Unassembled WGS sequence"/>
</dbReference>
<evidence type="ECO:0000256" key="1">
    <source>
        <dbReference type="SAM" id="MobiDB-lite"/>
    </source>
</evidence>